<evidence type="ECO:0000313" key="7">
    <source>
        <dbReference type="EMBL" id="AUH33515.1"/>
    </source>
</evidence>
<dbReference type="PANTHER" id="PTHR10996:SF178">
    <property type="entry name" value="2-HYDROXYACID DEHYDROGENASE YGL185C-RELATED"/>
    <property type="match status" value="1"/>
</dbReference>
<evidence type="ECO:0000256" key="3">
    <source>
        <dbReference type="ARBA" id="ARBA00023027"/>
    </source>
</evidence>
<accession>A0A2K9EPD0</accession>
<evidence type="ECO:0000259" key="6">
    <source>
        <dbReference type="Pfam" id="PF02826"/>
    </source>
</evidence>
<dbReference type="KEGG" id="paro:CUV01_09045"/>
<evidence type="ECO:0000259" key="5">
    <source>
        <dbReference type="Pfam" id="PF00389"/>
    </source>
</evidence>
<keyword evidence="1" id="KW-0521">NADP</keyword>
<dbReference type="InterPro" id="IPR036291">
    <property type="entry name" value="NAD(P)-bd_dom_sf"/>
</dbReference>
<dbReference type="Pfam" id="PF00389">
    <property type="entry name" value="2-Hacid_dh"/>
    <property type="match status" value="1"/>
</dbReference>
<protein>
    <submittedName>
        <fullName evidence="7">Hydroxyacid dehydrogenase</fullName>
    </submittedName>
</protein>
<reference evidence="7 8" key="1">
    <citation type="submission" date="2017-12" db="EMBL/GenBank/DDBJ databases">
        <authorList>
            <person name="Hurst M.R.H."/>
        </authorList>
    </citation>
    <scope>NUCLEOTIDE SEQUENCE [LARGE SCALE GENOMIC DNA]</scope>
    <source>
        <strain evidence="7 8">BM15</strain>
    </source>
</reference>
<dbReference type="Pfam" id="PF02826">
    <property type="entry name" value="2-Hacid_dh_C"/>
    <property type="match status" value="1"/>
</dbReference>
<dbReference type="InterPro" id="IPR050223">
    <property type="entry name" value="D-isomer_2-hydroxyacid_DH"/>
</dbReference>
<dbReference type="AlphaFoldDB" id="A0A2K9EPD0"/>
<proteinExistence type="inferred from homology"/>
<dbReference type="OrthoDB" id="9793626at2"/>
<sequence length="312" mass="32838">MTDTLAIGGYTGADAQALEQDFSAKIVSGLDALDELSPEAREQVRGVAYQGHAPFDGEQMDKLPNLKVIANFGVGYDAIDVAAASQRGITVTNTPNVLNDDVADLAVGMLIAQVRDFEAGAKAVRSGDWAAKGALPLARKMSGRKIGVLGMGRIGREIADRLAAFKTEIHYQSRSQKDTPGWTYHADPVDLARAVDDIVIAIVGGPETEGFVSAEVLAALGSDGVVVNIARGSVIDEEALIEALSDGTIRAAALDVFRGEPKVDPRLSKLDNMFPLPHIGSATVETRAAMGALQRQNLRAGLDGQTPPTPVN</sequence>
<dbReference type="InterPro" id="IPR006139">
    <property type="entry name" value="D-isomer_2_OHA_DH_cat_dom"/>
</dbReference>
<dbReference type="InterPro" id="IPR006140">
    <property type="entry name" value="D-isomer_DH_NAD-bd"/>
</dbReference>
<feature type="domain" description="D-isomer specific 2-hydroxyacid dehydrogenase catalytic" evidence="5">
    <location>
        <begin position="37"/>
        <end position="312"/>
    </location>
</feature>
<evidence type="ECO:0000313" key="8">
    <source>
        <dbReference type="Proteomes" id="UP000233742"/>
    </source>
</evidence>
<gene>
    <name evidence="7" type="ORF">CUV01_09045</name>
</gene>
<evidence type="ECO:0000256" key="4">
    <source>
        <dbReference type="RuleBase" id="RU003719"/>
    </source>
</evidence>
<keyword evidence="2 4" id="KW-0560">Oxidoreductase</keyword>
<dbReference type="EMBL" id="CP025408">
    <property type="protein sequence ID" value="AUH33515.1"/>
    <property type="molecule type" value="Genomic_DNA"/>
</dbReference>
<dbReference type="RefSeq" id="WP_101460184.1">
    <property type="nucleotide sequence ID" value="NZ_CP025408.1"/>
</dbReference>
<name>A0A2K9EPD0_9RHOB</name>
<dbReference type="GO" id="GO:0005829">
    <property type="term" value="C:cytosol"/>
    <property type="evidence" value="ECO:0007669"/>
    <property type="project" value="TreeGrafter"/>
</dbReference>
<dbReference type="GO" id="GO:0051287">
    <property type="term" value="F:NAD binding"/>
    <property type="evidence" value="ECO:0007669"/>
    <property type="project" value="InterPro"/>
</dbReference>
<dbReference type="SUPFAM" id="SSF51735">
    <property type="entry name" value="NAD(P)-binding Rossmann-fold domains"/>
    <property type="match status" value="1"/>
</dbReference>
<dbReference type="CDD" id="cd12156">
    <property type="entry name" value="HPPR"/>
    <property type="match status" value="1"/>
</dbReference>
<organism evidence="7 8">
    <name type="scientific">Paracoccus tegillarcae</name>
    <dbReference type="NCBI Taxonomy" id="1529068"/>
    <lineage>
        <taxon>Bacteria</taxon>
        <taxon>Pseudomonadati</taxon>
        <taxon>Pseudomonadota</taxon>
        <taxon>Alphaproteobacteria</taxon>
        <taxon>Rhodobacterales</taxon>
        <taxon>Paracoccaceae</taxon>
        <taxon>Paracoccus</taxon>
    </lineage>
</organism>
<evidence type="ECO:0000256" key="2">
    <source>
        <dbReference type="ARBA" id="ARBA00023002"/>
    </source>
</evidence>
<keyword evidence="3" id="KW-0520">NAD</keyword>
<feature type="domain" description="D-isomer specific 2-hydroxyacid dehydrogenase NAD-binding" evidence="6">
    <location>
        <begin position="107"/>
        <end position="280"/>
    </location>
</feature>
<dbReference type="GO" id="GO:0016618">
    <property type="term" value="F:hydroxypyruvate reductase [NAD(P)H] activity"/>
    <property type="evidence" value="ECO:0007669"/>
    <property type="project" value="TreeGrafter"/>
</dbReference>
<dbReference type="Proteomes" id="UP000233742">
    <property type="component" value="Chromosome"/>
</dbReference>
<evidence type="ECO:0000256" key="1">
    <source>
        <dbReference type="ARBA" id="ARBA00022857"/>
    </source>
</evidence>
<keyword evidence="8" id="KW-1185">Reference proteome</keyword>
<dbReference type="SUPFAM" id="SSF52283">
    <property type="entry name" value="Formate/glycerate dehydrogenase catalytic domain-like"/>
    <property type="match status" value="1"/>
</dbReference>
<comment type="similarity">
    <text evidence="4">Belongs to the D-isomer specific 2-hydroxyacid dehydrogenase family.</text>
</comment>
<dbReference type="PANTHER" id="PTHR10996">
    <property type="entry name" value="2-HYDROXYACID DEHYDROGENASE-RELATED"/>
    <property type="match status" value="1"/>
</dbReference>
<dbReference type="FunFam" id="3.40.50.720:FF:000213">
    <property type="entry name" value="Putative 2-hydroxyacid dehydrogenase"/>
    <property type="match status" value="1"/>
</dbReference>
<dbReference type="GO" id="GO:0030267">
    <property type="term" value="F:glyoxylate reductase (NADPH) activity"/>
    <property type="evidence" value="ECO:0007669"/>
    <property type="project" value="TreeGrafter"/>
</dbReference>
<dbReference type="Gene3D" id="3.40.50.720">
    <property type="entry name" value="NAD(P)-binding Rossmann-like Domain"/>
    <property type="match status" value="2"/>
</dbReference>